<evidence type="ECO:0000313" key="2">
    <source>
        <dbReference type="Proteomes" id="UP000001542"/>
    </source>
</evidence>
<evidence type="ECO:0008006" key="3">
    <source>
        <dbReference type="Google" id="ProtNLM"/>
    </source>
</evidence>
<accession>A2END1</accession>
<dbReference type="KEGG" id="tva:4763671"/>
<keyword evidence="2" id="KW-1185">Reference proteome</keyword>
<dbReference type="AlphaFoldDB" id="A2END1"/>
<protein>
    <recommendedName>
        <fullName evidence="3">LisH domain-containing protein</fullName>
    </recommendedName>
</protein>
<dbReference type="VEuPathDB" id="TrichDB:TVAG_202580"/>
<dbReference type="InParanoid" id="A2END1"/>
<organism evidence="1 2">
    <name type="scientific">Trichomonas vaginalis (strain ATCC PRA-98 / G3)</name>
    <dbReference type="NCBI Taxonomy" id="412133"/>
    <lineage>
        <taxon>Eukaryota</taxon>
        <taxon>Metamonada</taxon>
        <taxon>Parabasalia</taxon>
        <taxon>Trichomonadida</taxon>
        <taxon>Trichomonadidae</taxon>
        <taxon>Trichomonas</taxon>
    </lineage>
</organism>
<dbReference type="EMBL" id="DS113439">
    <property type="protein sequence ID" value="EAY05801.1"/>
    <property type="molecule type" value="Genomic_DNA"/>
</dbReference>
<evidence type="ECO:0000313" key="1">
    <source>
        <dbReference type="EMBL" id="EAY05801.1"/>
    </source>
</evidence>
<dbReference type="SMR" id="A2END1"/>
<reference evidence="1" key="2">
    <citation type="journal article" date="2007" name="Science">
        <title>Draft genome sequence of the sexually transmitted pathogen Trichomonas vaginalis.</title>
        <authorList>
            <person name="Carlton J.M."/>
            <person name="Hirt R.P."/>
            <person name="Silva J.C."/>
            <person name="Delcher A.L."/>
            <person name="Schatz M."/>
            <person name="Zhao Q."/>
            <person name="Wortman J.R."/>
            <person name="Bidwell S.L."/>
            <person name="Alsmark U.C.M."/>
            <person name="Besteiro S."/>
            <person name="Sicheritz-Ponten T."/>
            <person name="Noel C.J."/>
            <person name="Dacks J.B."/>
            <person name="Foster P.G."/>
            <person name="Simillion C."/>
            <person name="Van de Peer Y."/>
            <person name="Miranda-Saavedra D."/>
            <person name="Barton G.J."/>
            <person name="Westrop G.D."/>
            <person name="Mueller S."/>
            <person name="Dessi D."/>
            <person name="Fiori P.L."/>
            <person name="Ren Q."/>
            <person name="Paulsen I."/>
            <person name="Zhang H."/>
            <person name="Bastida-Corcuera F.D."/>
            <person name="Simoes-Barbosa A."/>
            <person name="Brown M.T."/>
            <person name="Hayes R.D."/>
            <person name="Mukherjee M."/>
            <person name="Okumura C.Y."/>
            <person name="Schneider R."/>
            <person name="Smith A.J."/>
            <person name="Vanacova S."/>
            <person name="Villalvazo M."/>
            <person name="Haas B.J."/>
            <person name="Pertea M."/>
            <person name="Feldblyum T.V."/>
            <person name="Utterback T.R."/>
            <person name="Shu C.L."/>
            <person name="Osoegawa K."/>
            <person name="de Jong P.J."/>
            <person name="Hrdy I."/>
            <person name="Horvathova L."/>
            <person name="Zubacova Z."/>
            <person name="Dolezal P."/>
            <person name="Malik S.B."/>
            <person name="Logsdon J.M. Jr."/>
            <person name="Henze K."/>
            <person name="Gupta A."/>
            <person name="Wang C.C."/>
            <person name="Dunne R.L."/>
            <person name="Upcroft J.A."/>
            <person name="Upcroft P."/>
            <person name="White O."/>
            <person name="Salzberg S.L."/>
            <person name="Tang P."/>
            <person name="Chiu C.-H."/>
            <person name="Lee Y.-S."/>
            <person name="Embley T.M."/>
            <person name="Coombs G.H."/>
            <person name="Mottram J.C."/>
            <person name="Tachezy J."/>
            <person name="Fraser-Liggett C.M."/>
            <person name="Johnson P.J."/>
        </authorList>
    </citation>
    <scope>NUCLEOTIDE SEQUENCE [LARGE SCALE GENOMIC DNA]</scope>
    <source>
        <strain evidence="1">G3</strain>
    </source>
</reference>
<sequence length="128" mass="14757">MAEVDKEAALKQAINDELEKHGFLAMIRNLLRIESVKQARKLAFDKKIENTKEIQPIKLEKEEDAVLLAIVYDFLKYCKLDLTKEMLDLELDPSTEISDIEEALPQVADGEGPYLLRLIKKIREERGM</sequence>
<reference evidence="1" key="1">
    <citation type="submission" date="2006-10" db="EMBL/GenBank/DDBJ databases">
        <authorList>
            <person name="Amadeo P."/>
            <person name="Zhao Q."/>
            <person name="Wortman J."/>
            <person name="Fraser-Liggett C."/>
            <person name="Carlton J."/>
        </authorList>
    </citation>
    <scope>NUCLEOTIDE SEQUENCE</scope>
    <source>
        <strain evidence="1">G3</strain>
    </source>
</reference>
<dbReference type="RefSeq" id="XP_001318024.1">
    <property type="nucleotide sequence ID" value="XM_001317989.1"/>
</dbReference>
<gene>
    <name evidence="1" type="ORF">TVAG_202580</name>
</gene>
<name>A2END1_TRIV3</name>
<dbReference type="Proteomes" id="UP000001542">
    <property type="component" value="Unassembled WGS sequence"/>
</dbReference>
<proteinExistence type="predicted"/>
<dbReference type="VEuPathDB" id="TrichDB:TVAGG3_0490540"/>